<protein>
    <recommendedName>
        <fullName evidence="1">PPM-type phosphatase domain-containing protein</fullName>
    </recommendedName>
</protein>
<evidence type="ECO:0000313" key="2">
    <source>
        <dbReference type="EMBL" id="AYQ74946.1"/>
    </source>
</evidence>
<evidence type="ECO:0000259" key="1">
    <source>
        <dbReference type="Pfam" id="PF13672"/>
    </source>
</evidence>
<evidence type="ECO:0000313" key="3">
    <source>
        <dbReference type="Proteomes" id="UP000269097"/>
    </source>
</evidence>
<keyword evidence="3" id="KW-1185">Reference proteome</keyword>
<dbReference type="KEGG" id="coh:EAV92_21755"/>
<dbReference type="InterPro" id="IPR001932">
    <property type="entry name" value="PPM-type_phosphatase-like_dom"/>
</dbReference>
<dbReference type="InterPro" id="IPR036457">
    <property type="entry name" value="PPM-type-like_dom_sf"/>
</dbReference>
<dbReference type="SUPFAM" id="SSF81606">
    <property type="entry name" value="PP2C-like"/>
    <property type="match status" value="1"/>
</dbReference>
<proteinExistence type="predicted"/>
<sequence>MLQFKHLSVKGSSELNEDALVADSLRNVFGVIDGATSLSPYASADGKTGGYLASRLVASTIEGALQREDAMPLPDLLLMANRALREEMLQAGIDVKRKEQLWCAGAAFVRISSCGVEYAQTGDCMIVAIYRDDTVRVITRDQLAEIDRETYRLWAEGVSLGLKARGELWAYVKSQIVRGRQSANTLDGYGVLNGDPSAGCFLEFGRLNRNHLKSLLLMTDGLYMPKRAGEPLFDAAETAGIIRQSDLCDYMKQVIEIEESDPECLVYPRVKKSDDKTAIWIDF</sequence>
<dbReference type="RefSeq" id="WP_123043026.1">
    <property type="nucleotide sequence ID" value="NZ_CP033433.1"/>
</dbReference>
<dbReference type="Proteomes" id="UP000269097">
    <property type="component" value="Chromosome"/>
</dbReference>
<feature type="domain" description="PPM-type phosphatase" evidence="1">
    <location>
        <begin position="13"/>
        <end position="230"/>
    </location>
</feature>
<gene>
    <name evidence="2" type="ORF">EAV92_21755</name>
</gene>
<organism evidence="2 3">
    <name type="scientific">Cohnella candidum</name>
    <dbReference type="NCBI Taxonomy" id="2674991"/>
    <lineage>
        <taxon>Bacteria</taxon>
        <taxon>Bacillati</taxon>
        <taxon>Bacillota</taxon>
        <taxon>Bacilli</taxon>
        <taxon>Bacillales</taxon>
        <taxon>Paenibacillaceae</taxon>
        <taxon>Cohnella</taxon>
    </lineage>
</organism>
<name>A0A3G3K367_9BACL</name>
<dbReference type="EMBL" id="CP033433">
    <property type="protein sequence ID" value="AYQ74946.1"/>
    <property type="molecule type" value="Genomic_DNA"/>
</dbReference>
<dbReference type="AlphaFoldDB" id="A0A3G3K367"/>
<reference evidence="2 3" key="1">
    <citation type="submission" date="2018-10" db="EMBL/GenBank/DDBJ databases">
        <title>Genome Sequence of Cohnella sp.</title>
        <authorList>
            <person name="Srinivasan S."/>
            <person name="Kim M.K."/>
        </authorList>
    </citation>
    <scope>NUCLEOTIDE SEQUENCE [LARGE SCALE GENOMIC DNA]</scope>
    <source>
        <strain evidence="2 3">18JY8-7</strain>
    </source>
</reference>
<dbReference type="Gene3D" id="3.60.40.10">
    <property type="entry name" value="PPM-type phosphatase domain"/>
    <property type="match status" value="1"/>
</dbReference>
<dbReference type="Pfam" id="PF13672">
    <property type="entry name" value="PP2C_2"/>
    <property type="match status" value="1"/>
</dbReference>
<accession>A0A3G3K367</accession>